<feature type="transmembrane region" description="Helical" evidence="9">
    <location>
        <begin position="256"/>
        <end position="275"/>
    </location>
</feature>
<feature type="domain" description="ABC transmembrane type-2" evidence="10">
    <location>
        <begin position="58"/>
        <end position="278"/>
    </location>
</feature>
<dbReference type="PANTHER" id="PTHR30413:SF8">
    <property type="entry name" value="TRANSPORT PERMEASE PROTEIN"/>
    <property type="match status" value="1"/>
</dbReference>
<reference evidence="11" key="1">
    <citation type="journal article" date="2013" name="Appl. Environ. Microbiol.">
        <title>Development of a DNA Microarray Method for Detection and Identification of All 15 Distinct O-Antigen Forms of Legionella pneumophila.</title>
        <authorList>
            <person name="Cao B."/>
            <person name="Yao F."/>
            <person name="Liu X."/>
            <person name="Feng L."/>
            <person name="Wang L."/>
        </authorList>
    </citation>
    <scope>NUCLEOTIDE SEQUENCE</scope>
    <source>
        <strain evidence="11">O7</strain>
    </source>
</reference>
<accession>T2ATF8</accession>
<evidence type="ECO:0000256" key="2">
    <source>
        <dbReference type="ARBA" id="ARBA00007783"/>
    </source>
</evidence>
<evidence type="ECO:0000256" key="3">
    <source>
        <dbReference type="ARBA" id="ARBA00022448"/>
    </source>
</evidence>
<feature type="transmembrane region" description="Helical" evidence="9">
    <location>
        <begin position="209"/>
        <end position="227"/>
    </location>
</feature>
<evidence type="ECO:0000256" key="8">
    <source>
        <dbReference type="ARBA" id="ARBA00023136"/>
    </source>
</evidence>
<dbReference type="EMBL" id="KF536974">
    <property type="protein sequence ID" value="AGU99412.1"/>
    <property type="molecule type" value="Genomic_DNA"/>
</dbReference>
<comment type="subcellular location">
    <subcellularLocation>
        <location evidence="1 9">Cell inner membrane</location>
        <topology evidence="1 9">Multi-pass membrane protein</topology>
    </subcellularLocation>
</comment>
<protein>
    <recommendedName>
        <fullName evidence="9">Transport permease protein</fullName>
    </recommendedName>
</protein>
<keyword evidence="4 9" id="KW-1003">Cell membrane</keyword>
<evidence type="ECO:0000256" key="5">
    <source>
        <dbReference type="ARBA" id="ARBA00022519"/>
    </source>
</evidence>
<proteinExistence type="inferred from homology"/>
<sequence>MSTMTQILSKNQTLKETVVYGADKFRLLTVLKNIWDYRLLLWVFCKRDLKGRYSQTILGLGWVILTPLITVGVFVIVFGVMMRVPTDGLPTVMFYLVAVIPWYSFLNVLNPSVQMIEGNASLITKVYFPRALLGGAYAMGAAVDFMMAYIFLITPFSIIYGVWSIKLLVIMPFLLLTTLMIGLGVGLILAPINAKYRDIKHFTPLALQLFYYSTPAIYPVSAVPIWAKPWYGVNPLSLVITSYREVLMGHWPSPTIIMTLSCMAIITFFVGLTAFHQMEHKVVDIL</sequence>
<keyword evidence="8 9" id="KW-0472">Membrane</keyword>
<feature type="transmembrane region" description="Helical" evidence="9">
    <location>
        <begin position="57"/>
        <end position="80"/>
    </location>
</feature>
<feature type="transmembrane region" description="Helical" evidence="9">
    <location>
        <begin position="169"/>
        <end position="189"/>
    </location>
</feature>
<gene>
    <name evidence="11" type="primary">wzm</name>
</gene>
<organism evidence="11">
    <name type="scientific">Legionella pneumophila</name>
    <dbReference type="NCBI Taxonomy" id="446"/>
    <lineage>
        <taxon>Bacteria</taxon>
        <taxon>Pseudomonadati</taxon>
        <taxon>Pseudomonadota</taxon>
        <taxon>Gammaproteobacteria</taxon>
        <taxon>Legionellales</taxon>
        <taxon>Legionellaceae</taxon>
        <taxon>Legionella</taxon>
    </lineage>
</organism>
<dbReference type="GO" id="GO:0015920">
    <property type="term" value="P:lipopolysaccharide transport"/>
    <property type="evidence" value="ECO:0007669"/>
    <property type="project" value="TreeGrafter"/>
</dbReference>
<evidence type="ECO:0000259" key="10">
    <source>
        <dbReference type="PROSITE" id="PS51012"/>
    </source>
</evidence>
<dbReference type="InterPro" id="IPR047817">
    <property type="entry name" value="ABC2_TM_bact-type"/>
</dbReference>
<evidence type="ECO:0000256" key="9">
    <source>
        <dbReference type="RuleBase" id="RU361157"/>
    </source>
</evidence>
<dbReference type="PANTHER" id="PTHR30413">
    <property type="entry name" value="INNER MEMBRANE TRANSPORT PERMEASE"/>
    <property type="match status" value="1"/>
</dbReference>
<evidence type="ECO:0000313" key="11">
    <source>
        <dbReference type="EMBL" id="AGU99412.1"/>
    </source>
</evidence>
<keyword evidence="6 9" id="KW-0812">Transmembrane</keyword>
<dbReference type="Pfam" id="PF01061">
    <property type="entry name" value="ABC2_membrane"/>
    <property type="match status" value="1"/>
</dbReference>
<feature type="transmembrane region" description="Helical" evidence="9">
    <location>
        <begin position="131"/>
        <end position="163"/>
    </location>
</feature>
<dbReference type="GO" id="GO:0005886">
    <property type="term" value="C:plasma membrane"/>
    <property type="evidence" value="ECO:0007669"/>
    <property type="project" value="UniProtKB-SubCell"/>
</dbReference>
<dbReference type="AlphaFoldDB" id="T2ATF8"/>
<dbReference type="RefSeq" id="WP_229310249.1">
    <property type="nucleotide sequence ID" value="NZ_LAXX01000001.1"/>
</dbReference>
<keyword evidence="7 9" id="KW-1133">Transmembrane helix</keyword>
<dbReference type="PROSITE" id="PS51012">
    <property type="entry name" value="ABC_TM2"/>
    <property type="match status" value="1"/>
</dbReference>
<name>T2ATF8_LEGPN</name>
<evidence type="ECO:0000256" key="1">
    <source>
        <dbReference type="ARBA" id="ARBA00004429"/>
    </source>
</evidence>
<keyword evidence="5" id="KW-0997">Cell inner membrane</keyword>
<evidence type="ECO:0000256" key="4">
    <source>
        <dbReference type="ARBA" id="ARBA00022475"/>
    </source>
</evidence>
<comment type="similarity">
    <text evidence="2 9">Belongs to the ABC-2 integral membrane protein family.</text>
</comment>
<evidence type="ECO:0000256" key="7">
    <source>
        <dbReference type="ARBA" id="ARBA00022989"/>
    </source>
</evidence>
<evidence type="ECO:0000256" key="6">
    <source>
        <dbReference type="ARBA" id="ARBA00022692"/>
    </source>
</evidence>
<feature type="transmembrane region" description="Helical" evidence="9">
    <location>
        <begin position="92"/>
        <end position="110"/>
    </location>
</feature>
<dbReference type="GO" id="GO:0140359">
    <property type="term" value="F:ABC-type transporter activity"/>
    <property type="evidence" value="ECO:0007669"/>
    <property type="project" value="InterPro"/>
</dbReference>
<dbReference type="InterPro" id="IPR013525">
    <property type="entry name" value="ABC2_TM"/>
</dbReference>
<keyword evidence="3 9" id="KW-0813">Transport</keyword>